<dbReference type="Gene3D" id="3.20.20.60">
    <property type="entry name" value="Phosphoenolpyruvate-binding domains"/>
    <property type="match status" value="1"/>
</dbReference>
<dbReference type="InterPro" id="IPR040442">
    <property type="entry name" value="Pyrv_kinase-like_dom_sf"/>
</dbReference>
<dbReference type="GO" id="GO:0016829">
    <property type="term" value="F:lyase activity"/>
    <property type="evidence" value="ECO:0007669"/>
    <property type="project" value="UniProtKB-KW"/>
</dbReference>
<evidence type="ECO:0000313" key="2">
    <source>
        <dbReference type="Proteomes" id="UP000739538"/>
    </source>
</evidence>
<dbReference type="InterPro" id="IPR039556">
    <property type="entry name" value="ICL/PEPM"/>
</dbReference>
<dbReference type="CDD" id="cd00377">
    <property type="entry name" value="ICL_PEPM"/>
    <property type="match status" value="1"/>
</dbReference>
<dbReference type="EMBL" id="JAGQHS010000184">
    <property type="protein sequence ID" value="MCA9758553.1"/>
    <property type="molecule type" value="Genomic_DNA"/>
</dbReference>
<gene>
    <name evidence="1" type="ORF">KDA27_22345</name>
</gene>
<dbReference type="Proteomes" id="UP000739538">
    <property type="component" value="Unassembled WGS sequence"/>
</dbReference>
<dbReference type="Pfam" id="PF13714">
    <property type="entry name" value="PEP_mutase"/>
    <property type="match status" value="1"/>
</dbReference>
<dbReference type="PANTHER" id="PTHR42905">
    <property type="entry name" value="PHOSPHOENOLPYRUVATE CARBOXYLASE"/>
    <property type="match status" value="1"/>
</dbReference>
<name>A0A956NIT1_UNCEI</name>
<dbReference type="InterPro" id="IPR015813">
    <property type="entry name" value="Pyrv/PenolPyrv_kinase-like_dom"/>
</dbReference>
<proteinExistence type="predicted"/>
<evidence type="ECO:0000313" key="1">
    <source>
        <dbReference type="EMBL" id="MCA9758553.1"/>
    </source>
</evidence>
<keyword evidence="1" id="KW-0456">Lyase</keyword>
<dbReference type="Gene3D" id="6.10.250.2750">
    <property type="match status" value="1"/>
</dbReference>
<comment type="caution">
    <text evidence="1">The sequence shown here is derived from an EMBL/GenBank/DDBJ whole genome shotgun (WGS) entry which is preliminary data.</text>
</comment>
<sequence length="271" mass="29251">MIDQAAKCRALEALHQGAETFVIPNPWDAGSARLLQGLGFKALATTSSGFAFTHGLTDGAVSLEDKLDHCAGMARATDIPISVDFEDGFATSTKEMIENLSRLVETGVAGCSIEDYCRETKTLYDAQEAADRVQAAAEYVRSLDMPFQLVARAEVMLRSDTPLETAIERLVAYEKAGAHVLFAPGLTRLDEIRTLRSAVELPLNVLASFFRGVTVAEFAEVGACRVSLGGMLTWAIARPLVEASKEMLEQGTFDWMQAALSGAEVRALLSK</sequence>
<dbReference type="SUPFAM" id="SSF51621">
    <property type="entry name" value="Phosphoenolpyruvate/pyruvate domain"/>
    <property type="match status" value="1"/>
</dbReference>
<dbReference type="PANTHER" id="PTHR42905:SF16">
    <property type="entry name" value="CARBOXYPHOSPHONOENOLPYRUVATE PHOSPHONOMUTASE-LIKE PROTEIN (AFU_ORTHOLOGUE AFUA_5G07230)"/>
    <property type="match status" value="1"/>
</dbReference>
<dbReference type="AlphaFoldDB" id="A0A956NIT1"/>
<protein>
    <submittedName>
        <fullName evidence="1">Isocitrate lyase/phosphoenolpyruvate mutase family protein</fullName>
    </submittedName>
</protein>
<reference evidence="1" key="1">
    <citation type="submission" date="2020-04" db="EMBL/GenBank/DDBJ databases">
        <authorList>
            <person name="Zhang T."/>
        </authorList>
    </citation>
    <scope>NUCLEOTIDE SEQUENCE</scope>
    <source>
        <strain evidence="1">HKST-UBA02</strain>
    </source>
</reference>
<reference evidence="1" key="2">
    <citation type="journal article" date="2021" name="Microbiome">
        <title>Successional dynamics and alternative stable states in a saline activated sludge microbial community over 9 years.</title>
        <authorList>
            <person name="Wang Y."/>
            <person name="Ye J."/>
            <person name="Ju F."/>
            <person name="Liu L."/>
            <person name="Boyd J.A."/>
            <person name="Deng Y."/>
            <person name="Parks D.H."/>
            <person name="Jiang X."/>
            <person name="Yin X."/>
            <person name="Woodcroft B.J."/>
            <person name="Tyson G.W."/>
            <person name="Hugenholtz P."/>
            <person name="Polz M.F."/>
            <person name="Zhang T."/>
        </authorList>
    </citation>
    <scope>NUCLEOTIDE SEQUENCE</scope>
    <source>
        <strain evidence="1">HKST-UBA02</strain>
    </source>
</reference>
<accession>A0A956NIT1</accession>
<organism evidence="1 2">
    <name type="scientific">Eiseniibacteriota bacterium</name>
    <dbReference type="NCBI Taxonomy" id="2212470"/>
    <lineage>
        <taxon>Bacteria</taxon>
        <taxon>Candidatus Eiseniibacteriota</taxon>
    </lineage>
</organism>